<evidence type="ECO:0000313" key="3">
    <source>
        <dbReference type="Proteomes" id="UP001176940"/>
    </source>
</evidence>
<dbReference type="Proteomes" id="UP001176940">
    <property type="component" value="Unassembled WGS sequence"/>
</dbReference>
<feature type="region of interest" description="Disordered" evidence="1">
    <location>
        <begin position="1"/>
        <end position="20"/>
    </location>
</feature>
<sequence length="56" mass="6685">MKREELNSVHRQAERLSKDGAAKAVEPTLIHLNKRWQEIESKFAPFRRLHYAKIQK</sequence>
<gene>
    <name evidence="2" type="ORF">RIMI_LOCUS6790640</name>
</gene>
<evidence type="ECO:0000313" key="2">
    <source>
        <dbReference type="EMBL" id="CAJ0936581.1"/>
    </source>
</evidence>
<reference evidence="2" key="1">
    <citation type="submission" date="2023-07" db="EMBL/GenBank/DDBJ databases">
        <authorList>
            <person name="Stuckert A."/>
        </authorList>
    </citation>
    <scope>NUCLEOTIDE SEQUENCE</scope>
</reference>
<name>A0ABN9L9D1_9NEOB</name>
<evidence type="ECO:0000256" key="1">
    <source>
        <dbReference type="SAM" id="MobiDB-lite"/>
    </source>
</evidence>
<proteinExistence type="predicted"/>
<protein>
    <submittedName>
        <fullName evidence="2">Uncharacterized protein</fullName>
    </submittedName>
</protein>
<dbReference type="EMBL" id="CAUEEQ010012459">
    <property type="protein sequence ID" value="CAJ0936581.1"/>
    <property type="molecule type" value="Genomic_DNA"/>
</dbReference>
<organism evidence="2 3">
    <name type="scientific">Ranitomeya imitator</name>
    <name type="common">mimic poison frog</name>
    <dbReference type="NCBI Taxonomy" id="111125"/>
    <lineage>
        <taxon>Eukaryota</taxon>
        <taxon>Metazoa</taxon>
        <taxon>Chordata</taxon>
        <taxon>Craniata</taxon>
        <taxon>Vertebrata</taxon>
        <taxon>Euteleostomi</taxon>
        <taxon>Amphibia</taxon>
        <taxon>Batrachia</taxon>
        <taxon>Anura</taxon>
        <taxon>Neobatrachia</taxon>
        <taxon>Hyloidea</taxon>
        <taxon>Dendrobatidae</taxon>
        <taxon>Dendrobatinae</taxon>
        <taxon>Ranitomeya</taxon>
    </lineage>
</organism>
<comment type="caution">
    <text evidence="2">The sequence shown here is derived from an EMBL/GenBank/DDBJ whole genome shotgun (WGS) entry which is preliminary data.</text>
</comment>
<accession>A0ABN9L9D1</accession>
<feature type="non-terminal residue" evidence="2">
    <location>
        <position position="56"/>
    </location>
</feature>
<keyword evidence="3" id="KW-1185">Reference proteome</keyword>